<accession>N1MNI2</accession>
<evidence type="ECO:0000256" key="2">
    <source>
        <dbReference type="ARBA" id="ARBA00022649"/>
    </source>
</evidence>
<dbReference type="RefSeq" id="WP_006960007.1">
    <property type="nucleotide sequence ID" value="NZ_CAVK010000150.1"/>
</dbReference>
<proteinExistence type="inferred from homology"/>
<sequence length="95" mass="10467">MASATARTEKLDLRLSPTAKRTLQQAALAAHRSVSEFVLESALARAEETLPDRREFNLDADQWAAFLAALDAPPRHTPRLAELLTKPSVFEQDPG</sequence>
<comment type="similarity">
    <text evidence="6">Belongs to the TacA antitoxin family.</text>
</comment>
<evidence type="ECO:0000313" key="8">
    <source>
        <dbReference type="Proteomes" id="UP000013201"/>
    </source>
</evidence>
<evidence type="ECO:0008006" key="9">
    <source>
        <dbReference type="Google" id="ProtNLM"/>
    </source>
</evidence>
<keyword evidence="5" id="KW-0804">Transcription</keyword>
<dbReference type="Proteomes" id="UP000013201">
    <property type="component" value="Unassembled WGS sequence"/>
</dbReference>
<dbReference type="PANTHER" id="PTHR35401:SF1">
    <property type="entry name" value="CYTOPLASMIC PROTEIN"/>
    <property type="match status" value="1"/>
</dbReference>
<evidence type="ECO:0000256" key="4">
    <source>
        <dbReference type="ARBA" id="ARBA00023125"/>
    </source>
</evidence>
<gene>
    <name evidence="7" type="ORF">EBBID32_31350</name>
</gene>
<evidence type="ECO:0000256" key="5">
    <source>
        <dbReference type="ARBA" id="ARBA00023163"/>
    </source>
</evidence>
<comment type="caution">
    <text evidence="7">The sequence shown here is derived from an EMBL/GenBank/DDBJ whole genome shotgun (WGS) entry which is preliminary data.</text>
</comment>
<dbReference type="InterPro" id="IPR014795">
    <property type="entry name" value="TacA_1-like"/>
</dbReference>
<keyword evidence="1" id="KW-0678">Repressor</keyword>
<name>N1MNI2_9SPHN</name>
<keyword evidence="8" id="KW-1185">Reference proteome</keyword>
<evidence type="ECO:0000256" key="1">
    <source>
        <dbReference type="ARBA" id="ARBA00022491"/>
    </source>
</evidence>
<dbReference type="GO" id="GO:0003677">
    <property type="term" value="F:DNA binding"/>
    <property type="evidence" value="ECO:0007669"/>
    <property type="project" value="UniProtKB-KW"/>
</dbReference>
<keyword evidence="4" id="KW-0238">DNA-binding</keyword>
<dbReference type="InterPro" id="IPR010985">
    <property type="entry name" value="Ribbon_hlx_hlx"/>
</dbReference>
<dbReference type="GO" id="GO:0006355">
    <property type="term" value="P:regulation of DNA-templated transcription"/>
    <property type="evidence" value="ECO:0007669"/>
    <property type="project" value="InterPro"/>
</dbReference>
<protein>
    <recommendedName>
        <fullName evidence="9">DUF1778 domain-containing protein</fullName>
    </recommendedName>
</protein>
<dbReference type="Gene3D" id="1.20.5.780">
    <property type="entry name" value="Single helix bin"/>
    <property type="match status" value="1"/>
</dbReference>
<evidence type="ECO:0000256" key="3">
    <source>
        <dbReference type="ARBA" id="ARBA00023015"/>
    </source>
</evidence>
<keyword evidence="3" id="KW-0805">Transcription regulation</keyword>
<dbReference type="OrthoDB" id="559702at2"/>
<dbReference type="EMBL" id="CAVK010000150">
    <property type="protein sequence ID" value="CCW18780.1"/>
    <property type="molecule type" value="Genomic_DNA"/>
</dbReference>
<keyword evidence="2" id="KW-1277">Toxin-antitoxin system</keyword>
<organism evidence="7 8">
    <name type="scientific">Sphingobium indicum BiD32</name>
    <dbReference type="NCBI Taxonomy" id="1301087"/>
    <lineage>
        <taxon>Bacteria</taxon>
        <taxon>Pseudomonadati</taxon>
        <taxon>Pseudomonadota</taxon>
        <taxon>Alphaproteobacteria</taxon>
        <taxon>Sphingomonadales</taxon>
        <taxon>Sphingomonadaceae</taxon>
        <taxon>Sphingobium</taxon>
    </lineage>
</organism>
<dbReference type="SUPFAM" id="SSF47598">
    <property type="entry name" value="Ribbon-helix-helix"/>
    <property type="match status" value="1"/>
</dbReference>
<dbReference type="PANTHER" id="PTHR35401">
    <property type="entry name" value="COPG FAMILY HELIX-TURN-HELIX PROTEIN-RELATED-RELATED"/>
    <property type="match status" value="1"/>
</dbReference>
<dbReference type="Pfam" id="PF08681">
    <property type="entry name" value="TacA1"/>
    <property type="match status" value="1"/>
</dbReference>
<reference evidence="8" key="2">
    <citation type="submission" date="2013-04" db="EMBL/GenBank/DDBJ databases">
        <title>Bisphenol A degrading Sphingobium sp. strain BiD32.</title>
        <authorList>
            <person name="Nielsen J.L."/>
            <person name="Zhou N.A."/>
            <person name="Kjeldal H."/>
        </authorList>
    </citation>
    <scope>NUCLEOTIDE SEQUENCE [LARGE SCALE GENOMIC DNA]</scope>
    <source>
        <strain evidence="8">BiD32</strain>
    </source>
</reference>
<dbReference type="AlphaFoldDB" id="N1MNI2"/>
<evidence type="ECO:0000313" key="7">
    <source>
        <dbReference type="EMBL" id="CCW18780.1"/>
    </source>
</evidence>
<evidence type="ECO:0000256" key="6">
    <source>
        <dbReference type="ARBA" id="ARBA00049988"/>
    </source>
</evidence>
<reference evidence="7 8" key="1">
    <citation type="submission" date="2013-03" db="EMBL/GenBank/DDBJ databases">
        <authorList>
            <person name="Le V."/>
        </authorList>
    </citation>
    <scope>NUCLEOTIDE SEQUENCE [LARGE SCALE GENOMIC DNA]</scope>
    <source>
        <strain evidence="7 8">BiD32</strain>
    </source>
</reference>